<evidence type="ECO:0000313" key="2">
    <source>
        <dbReference type="Proteomes" id="UP000343317"/>
    </source>
</evidence>
<evidence type="ECO:0000313" key="1">
    <source>
        <dbReference type="EMBL" id="VVE59003.1"/>
    </source>
</evidence>
<sequence length="42" mass="4813">MKSQLKLIMWPAAFRRWVGTLTEATLPGPERTSISPDLWITL</sequence>
<keyword evidence="2" id="KW-1185">Reference proteome</keyword>
<proteinExistence type="predicted"/>
<dbReference type="EMBL" id="CABPSM010000042">
    <property type="protein sequence ID" value="VVE59003.1"/>
    <property type="molecule type" value="Genomic_DNA"/>
</dbReference>
<dbReference type="Proteomes" id="UP000343317">
    <property type="component" value="Unassembled WGS sequence"/>
</dbReference>
<protein>
    <submittedName>
        <fullName evidence="1">Uncharacterized protein</fullName>
    </submittedName>
</protein>
<accession>A0A5E4ZFP2</accession>
<dbReference type="AlphaFoldDB" id="A0A5E4ZFP2"/>
<name>A0A5E4ZFP2_9BURK</name>
<organism evidence="1 2">
    <name type="scientific">Pandoraea horticolens</name>
    <dbReference type="NCBI Taxonomy" id="2508298"/>
    <lineage>
        <taxon>Bacteria</taxon>
        <taxon>Pseudomonadati</taxon>
        <taxon>Pseudomonadota</taxon>
        <taxon>Betaproteobacteria</taxon>
        <taxon>Burkholderiales</taxon>
        <taxon>Burkholderiaceae</taxon>
        <taxon>Pandoraea</taxon>
    </lineage>
</organism>
<gene>
    <name evidence="1" type="ORF">PHO31112_05409</name>
</gene>
<reference evidence="1 2" key="1">
    <citation type="submission" date="2019-08" db="EMBL/GenBank/DDBJ databases">
        <authorList>
            <person name="Peeters C."/>
        </authorList>
    </citation>
    <scope>NUCLEOTIDE SEQUENCE [LARGE SCALE GENOMIC DNA]</scope>
    <source>
        <strain evidence="1 2">LMG 31112</strain>
    </source>
</reference>